<organism evidence="2 3">
    <name type="scientific">Flavobacterium myungsuense</name>
    <dbReference type="NCBI Taxonomy" id="651823"/>
    <lineage>
        <taxon>Bacteria</taxon>
        <taxon>Pseudomonadati</taxon>
        <taxon>Bacteroidota</taxon>
        <taxon>Flavobacteriia</taxon>
        <taxon>Flavobacteriales</taxon>
        <taxon>Flavobacteriaceae</taxon>
        <taxon>Flavobacterium</taxon>
    </lineage>
</organism>
<reference evidence="3" key="1">
    <citation type="journal article" date="2019" name="Int. J. Syst. Evol. Microbiol.">
        <title>The Global Catalogue of Microorganisms (GCM) 10K type strain sequencing project: providing services to taxonomists for standard genome sequencing and annotation.</title>
        <authorList>
            <consortium name="The Broad Institute Genomics Platform"/>
            <consortium name="The Broad Institute Genome Sequencing Center for Infectious Disease"/>
            <person name="Wu L."/>
            <person name="Ma J."/>
        </authorList>
    </citation>
    <scope>NUCLEOTIDE SEQUENCE [LARGE SCALE GENOMIC DNA]</scope>
    <source>
        <strain evidence="3">CECT 7649</strain>
    </source>
</reference>
<dbReference type="EMBL" id="JBHTIZ010000010">
    <property type="protein sequence ID" value="MFD0983511.1"/>
    <property type="molecule type" value="Genomic_DNA"/>
</dbReference>
<dbReference type="Gene3D" id="2.60.120.10">
    <property type="entry name" value="Jelly Rolls"/>
    <property type="match status" value="1"/>
</dbReference>
<keyword evidence="3" id="KW-1185">Reference proteome</keyword>
<proteinExistence type="predicted"/>
<name>A0ABW3J1C0_9FLAO</name>
<keyword evidence="1" id="KW-0472">Membrane</keyword>
<feature type="transmembrane region" description="Helical" evidence="1">
    <location>
        <begin position="20"/>
        <end position="37"/>
    </location>
</feature>
<accession>A0ABW3J1C0</accession>
<sequence length="104" mass="11687">MIIKEALAELAELAVTASPVVKLMHTGIAFNVIVLAFKKDMILKEHKSIVPTKLIVFDGKIKFASTDLQKIIDKYDELEIPLEKIYSLEALEDALCLLIQGYRN</sequence>
<dbReference type="RefSeq" id="WP_379753438.1">
    <property type="nucleotide sequence ID" value="NZ_JBHSYB010000008.1"/>
</dbReference>
<keyword evidence="1" id="KW-1133">Transmembrane helix</keyword>
<protein>
    <submittedName>
        <fullName evidence="2">Uncharacterized protein</fullName>
    </submittedName>
</protein>
<dbReference type="Proteomes" id="UP001597051">
    <property type="component" value="Unassembled WGS sequence"/>
</dbReference>
<keyword evidence="1" id="KW-0812">Transmembrane</keyword>
<evidence type="ECO:0000313" key="2">
    <source>
        <dbReference type="EMBL" id="MFD0983511.1"/>
    </source>
</evidence>
<evidence type="ECO:0000313" key="3">
    <source>
        <dbReference type="Proteomes" id="UP001597051"/>
    </source>
</evidence>
<dbReference type="InterPro" id="IPR014710">
    <property type="entry name" value="RmlC-like_jellyroll"/>
</dbReference>
<comment type="caution">
    <text evidence="2">The sequence shown here is derived from an EMBL/GenBank/DDBJ whole genome shotgun (WGS) entry which is preliminary data.</text>
</comment>
<gene>
    <name evidence="2" type="ORF">ACFQ0S_03380</name>
</gene>
<evidence type="ECO:0000256" key="1">
    <source>
        <dbReference type="SAM" id="Phobius"/>
    </source>
</evidence>